<keyword evidence="6" id="KW-1133">Transmembrane helix</keyword>
<evidence type="ECO:0000256" key="6">
    <source>
        <dbReference type="ARBA" id="ARBA00022989"/>
    </source>
</evidence>
<keyword evidence="5 11" id="KW-0479">Metal-binding</keyword>
<comment type="cofactor">
    <cofactor evidence="1">
        <name>heme</name>
        <dbReference type="ChEBI" id="CHEBI:30413"/>
    </cofactor>
</comment>
<evidence type="ECO:0000256" key="3">
    <source>
        <dbReference type="ARBA" id="ARBA00010617"/>
    </source>
</evidence>
<gene>
    <name evidence="12" type="ORF">DNG_07995</name>
</gene>
<dbReference type="CDD" id="cd11063">
    <property type="entry name" value="CYP52"/>
    <property type="match status" value="1"/>
</dbReference>
<evidence type="ECO:0000256" key="2">
    <source>
        <dbReference type="ARBA" id="ARBA00004167"/>
    </source>
</evidence>
<name>A0AAE8SY32_9PEZI</name>
<evidence type="ECO:0000256" key="7">
    <source>
        <dbReference type="ARBA" id="ARBA00023002"/>
    </source>
</evidence>
<dbReference type="Gene3D" id="1.10.630.10">
    <property type="entry name" value="Cytochrome P450"/>
    <property type="match status" value="1"/>
</dbReference>
<dbReference type="GO" id="GO:0016712">
    <property type="term" value="F:oxidoreductase activity, acting on paired donors, with incorporation or reduction of molecular oxygen, reduced flavin or flavoprotein as one donor, and incorporation of one atom of oxygen"/>
    <property type="evidence" value="ECO:0007669"/>
    <property type="project" value="InterPro"/>
</dbReference>
<protein>
    <submittedName>
        <fullName evidence="12">Related to cytochrome P450 alkane hydroxylase</fullName>
    </submittedName>
</protein>
<comment type="similarity">
    <text evidence="3 11">Belongs to the cytochrome P450 family.</text>
</comment>
<keyword evidence="8 11" id="KW-0408">Iron</keyword>
<evidence type="ECO:0000313" key="13">
    <source>
        <dbReference type="Proteomes" id="UP001187682"/>
    </source>
</evidence>
<accession>A0AAE8SY32</accession>
<dbReference type="GO" id="GO:0016020">
    <property type="term" value="C:membrane"/>
    <property type="evidence" value="ECO:0007669"/>
    <property type="project" value="UniProtKB-SubCell"/>
</dbReference>
<dbReference type="PRINTS" id="PR01239">
    <property type="entry name" value="EP450IICYP52"/>
</dbReference>
<keyword evidence="11" id="KW-0349">Heme</keyword>
<proteinExistence type="inferred from homology"/>
<evidence type="ECO:0000313" key="12">
    <source>
        <dbReference type="EMBL" id="SPO05308.1"/>
    </source>
</evidence>
<evidence type="ECO:0000256" key="8">
    <source>
        <dbReference type="ARBA" id="ARBA00023004"/>
    </source>
</evidence>
<comment type="subcellular location">
    <subcellularLocation>
        <location evidence="2">Membrane</location>
        <topology evidence="2">Single-pass membrane protein</topology>
    </subcellularLocation>
</comment>
<dbReference type="GO" id="GO:0020037">
    <property type="term" value="F:heme binding"/>
    <property type="evidence" value="ECO:0007669"/>
    <property type="project" value="InterPro"/>
</dbReference>
<dbReference type="InterPro" id="IPR047146">
    <property type="entry name" value="Cyt_P450_E_CYP52_fungi"/>
</dbReference>
<dbReference type="InterPro" id="IPR001128">
    <property type="entry name" value="Cyt_P450"/>
</dbReference>
<keyword evidence="7 11" id="KW-0560">Oxidoreductase</keyword>
<dbReference type="PANTHER" id="PTHR24287:SF18">
    <property type="entry name" value="CYTOCHROME P450 MONOOXYGENASE APDE-RELATED"/>
    <property type="match status" value="1"/>
</dbReference>
<evidence type="ECO:0000256" key="4">
    <source>
        <dbReference type="ARBA" id="ARBA00022692"/>
    </source>
</evidence>
<keyword evidence="4" id="KW-0812">Transmembrane</keyword>
<keyword evidence="9 11" id="KW-0503">Monooxygenase</keyword>
<dbReference type="EMBL" id="ONZQ02000012">
    <property type="protein sequence ID" value="SPO05308.1"/>
    <property type="molecule type" value="Genomic_DNA"/>
</dbReference>
<evidence type="ECO:0000256" key="10">
    <source>
        <dbReference type="ARBA" id="ARBA00023136"/>
    </source>
</evidence>
<keyword evidence="10" id="KW-0472">Membrane</keyword>
<reference evidence="12" key="1">
    <citation type="submission" date="2018-03" db="EMBL/GenBank/DDBJ databases">
        <authorList>
            <person name="Guldener U."/>
        </authorList>
    </citation>
    <scope>NUCLEOTIDE SEQUENCE</scope>
</reference>
<sequence length="529" mass="59706">MESSAPLPGLLAAGRPEAPPIPRTLVTAALLAYCVYWYWSSRKKKQDEAAFAAQHGCQPCLARLPYKWPFGLDLLKRQYDALPSGRLLEYQTKYLDTAPTIRIDIIGEGYILTDPVNIEAVLNSRFEDFNLGCRRAGLFRLLGEGIFTQDGHAWRHSRELLRRQFARIREGGLSPLTPHVDALLEAIAREGEDAPDGVVDLQPHFFEYTLGTTTGLLFGEPHTSLPRADRDALRDNFDYASMISAIRLRLAELAWVYTPRRFRKACRGVREWASFFADKAIDYIEEHGEDVAGEKYPFILDLWRDMRSREMVRDQLLHVLIAGRDTTACLMSWMFFHLIRNPELIDRLKAEIAEVVPTNGEHMTRKQIQNLPFLRCCINETLRLYPQLPVNVRFAARTTLLPRGGGPDGASPILLPKGAGVGWSTYHMHRLESVYGPDARVFRPDRWEDGELVRKAGLGAGFLDFHGGPRVCLGKDYAIMEASYAAVRILQTYPNIRLPPDIPNEPVGAERQNLTIVLSSAEGAKVLLK</sequence>
<dbReference type="SUPFAM" id="SSF48264">
    <property type="entry name" value="Cytochrome P450"/>
    <property type="match status" value="1"/>
</dbReference>
<evidence type="ECO:0000256" key="9">
    <source>
        <dbReference type="ARBA" id="ARBA00023033"/>
    </source>
</evidence>
<dbReference type="Proteomes" id="UP001187682">
    <property type="component" value="Unassembled WGS sequence"/>
</dbReference>
<organism evidence="12 13">
    <name type="scientific">Cephalotrichum gorgonifer</name>
    <dbReference type="NCBI Taxonomy" id="2041049"/>
    <lineage>
        <taxon>Eukaryota</taxon>
        <taxon>Fungi</taxon>
        <taxon>Dikarya</taxon>
        <taxon>Ascomycota</taxon>
        <taxon>Pezizomycotina</taxon>
        <taxon>Sordariomycetes</taxon>
        <taxon>Hypocreomycetidae</taxon>
        <taxon>Microascales</taxon>
        <taxon>Microascaceae</taxon>
        <taxon>Cephalotrichum</taxon>
    </lineage>
</organism>
<dbReference type="InterPro" id="IPR002974">
    <property type="entry name" value="Cyt_P450_E_CYP52_ascomycetes"/>
</dbReference>
<dbReference type="AlphaFoldDB" id="A0AAE8SY32"/>
<evidence type="ECO:0000256" key="5">
    <source>
        <dbReference type="ARBA" id="ARBA00022723"/>
    </source>
</evidence>
<dbReference type="PANTHER" id="PTHR24287">
    <property type="entry name" value="P450, PUTATIVE (EUROFUNG)-RELATED"/>
    <property type="match status" value="1"/>
</dbReference>
<dbReference type="Pfam" id="PF00067">
    <property type="entry name" value="p450"/>
    <property type="match status" value="1"/>
</dbReference>
<keyword evidence="13" id="KW-1185">Reference proteome</keyword>
<comment type="caution">
    <text evidence="12">The sequence shown here is derived from an EMBL/GenBank/DDBJ whole genome shotgun (WGS) entry which is preliminary data.</text>
</comment>
<evidence type="ECO:0000256" key="1">
    <source>
        <dbReference type="ARBA" id="ARBA00001971"/>
    </source>
</evidence>
<dbReference type="PRINTS" id="PR00385">
    <property type="entry name" value="P450"/>
</dbReference>
<dbReference type="GO" id="GO:0005506">
    <property type="term" value="F:iron ion binding"/>
    <property type="evidence" value="ECO:0007669"/>
    <property type="project" value="InterPro"/>
</dbReference>
<dbReference type="InterPro" id="IPR017972">
    <property type="entry name" value="Cyt_P450_CS"/>
</dbReference>
<dbReference type="InterPro" id="IPR036396">
    <property type="entry name" value="Cyt_P450_sf"/>
</dbReference>
<evidence type="ECO:0000256" key="11">
    <source>
        <dbReference type="RuleBase" id="RU000461"/>
    </source>
</evidence>
<dbReference type="PROSITE" id="PS00086">
    <property type="entry name" value="CYTOCHROME_P450"/>
    <property type="match status" value="1"/>
</dbReference>